<dbReference type="PANTHER" id="PTHR42923">
    <property type="entry name" value="PROTOPORPHYRINOGEN OXIDASE"/>
    <property type="match status" value="1"/>
</dbReference>
<feature type="domain" description="Amine oxidase" evidence="1">
    <location>
        <begin position="10"/>
        <end position="303"/>
    </location>
</feature>
<dbReference type="SUPFAM" id="SSF51905">
    <property type="entry name" value="FAD/NAD(P)-binding domain"/>
    <property type="match status" value="1"/>
</dbReference>
<organism evidence="2 3">
    <name type="scientific">Idiomarina aquatica</name>
    <dbReference type="NCBI Taxonomy" id="1327752"/>
    <lineage>
        <taxon>Bacteria</taxon>
        <taxon>Pseudomonadati</taxon>
        <taxon>Pseudomonadota</taxon>
        <taxon>Gammaproteobacteria</taxon>
        <taxon>Alteromonadales</taxon>
        <taxon>Idiomarinaceae</taxon>
        <taxon>Idiomarina</taxon>
    </lineage>
</organism>
<dbReference type="Proteomes" id="UP000295531">
    <property type="component" value="Unassembled WGS sequence"/>
</dbReference>
<evidence type="ECO:0000259" key="1">
    <source>
        <dbReference type="Pfam" id="PF01593"/>
    </source>
</evidence>
<evidence type="ECO:0000313" key="2">
    <source>
        <dbReference type="EMBL" id="TDP40825.1"/>
    </source>
</evidence>
<dbReference type="InterPro" id="IPR050464">
    <property type="entry name" value="Zeta_carotene_desat/Oxidored"/>
</dbReference>
<comment type="caution">
    <text evidence="2">The sequence shown here is derived from an EMBL/GenBank/DDBJ whole genome shotgun (WGS) entry which is preliminary data.</text>
</comment>
<sequence length="430" mass="48595">MKIAVVGSGIAGLTAAYYLSKKHDVTVFDKNDYIGGHTATVDIKVGNQTVPVDTGFIVFNDKTYPRFKRLLRELQVNWRDTEMSFSVTDPRSGLEYNGHTLNTLFAQRSNLLKPRFYKLLSGIVKFNNAAKAALENGEDVDQKTLGEFLGELKVSDEVARLYLLPMISAIWSSSIEDAEQFPLGFFLRFFQNHGLLNIADRPQWHTINGGSKSYIPALTKPYAERVHLSTDISQICRQQEQVQIKFSDGKSEYFDEVVIAAHSDQALRLLGDASDDEQEILGAIDYQPNDVVLHTDTRLLPKKRLAWASWNYLLRTEGDAASKPSSVTYNMNILQGLRTEQTLCVTLNNTAAIDPAKVIRRFSYDHPQYSIPSLRAREQRDKICGQRHTHYCGAYWYNGFHEDGVRSAIDVVNRIDPSLAINNEYEDGVE</sequence>
<dbReference type="GO" id="GO:0016491">
    <property type="term" value="F:oxidoreductase activity"/>
    <property type="evidence" value="ECO:0007669"/>
    <property type="project" value="InterPro"/>
</dbReference>
<dbReference type="EMBL" id="SNXI01000001">
    <property type="protein sequence ID" value="TDP40825.1"/>
    <property type="molecule type" value="Genomic_DNA"/>
</dbReference>
<accession>A0A4R6PQ30</accession>
<gene>
    <name evidence="2" type="ORF">DEU29_101376</name>
</gene>
<protein>
    <submittedName>
        <fullName evidence="2">Putative NAD/FAD-binding protein</fullName>
    </submittedName>
</protein>
<reference evidence="2 3" key="1">
    <citation type="submission" date="2019-03" db="EMBL/GenBank/DDBJ databases">
        <title>Freshwater and sediment microbial communities from various areas in North America, analyzing microbe dynamics in response to fracking.</title>
        <authorList>
            <person name="Lamendella R."/>
        </authorList>
    </citation>
    <scope>NUCLEOTIDE SEQUENCE [LARGE SCALE GENOMIC DNA]</scope>
    <source>
        <strain evidence="2 3">18_TX</strain>
    </source>
</reference>
<dbReference type="Gene3D" id="1.10.405.20">
    <property type="match status" value="1"/>
</dbReference>
<dbReference type="RefSeq" id="WP_133538524.1">
    <property type="nucleotide sequence ID" value="NZ_SNXI01000001.1"/>
</dbReference>
<dbReference type="FunFam" id="1.10.405.20:FF:000001">
    <property type="entry name" value="Amine oxidase"/>
    <property type="match status" value="1"/>
</dbReference>
<dbReference type="Gene3D" id="3.30.70.1990">
    <property type="match status" value="1"/>
</dbReference>
<name>A0A4R6PQ30_9GAMM</name>
<dbReference type="InterPro" id="IPR036188">
    <property type="entry name" value="FAD/NAD-bd_sf"/>
</dbReference>
<dbReference type="PANTHER" id="PTHR42923:SF17">
    <property type="entry name" value="AMINE OXIDASE DOMAIN-CONTAINING PROTEIN"/>
    <property type="match status" value="1"/>
</dbReference>
<proteinExistence type="predicted"/>
<dbReference type="OrthoDB" id="20837at2"/>
<evidence type="ECO:0000313" key="3">
    <source>
        <dbReference type="Proteomes" id="UP000295531"/>
    </source>
</evidence>
<dbReference type="InterPro" id="IPR002937">
    <property type="entry name" value="Amino_oxidase"/>
</dbReference>
<dbReference type="Gene3D" id="3.50.50.60">
    <property type="entry name" value="FAD/NAD(P)-binding domain"/>
    <property type="match status" value="1"/>
</dbReference>
<dbReference type="Pfam" id="PF01593">
    <property type="entry name" value="Amino_oxidase"/>
    <property type="match status" value="1"/>
</dbReference>
<dbReference type="AlphaFoldDB" id="A0A4R6PQ30"/>
<keyword evidence="3" id="KW-1185">Reference proteome</keyword>